<comment type="caution">
    <text evidence="3">The sequence shown here is derived from an EMBL/GenBank/DDBJ whole genome shotgun (WGS) entry which is preliminary data.</text>
</comment>
<evidence type="ECO:0000313" key="3">
    <source>
        <dbReference type="EMBL" id="KAI7835990.1"/>
    </source>
</evidence>
<dbReference type="Proteomes" id="UP001205105">
    <property type="component" value="Unassembled WGS sequence"/>
</dbReference>
<dbReference type="InterPro" id="IPR013742">
    <property type="entry name" value="Whirly"/>
</dbReference>
<evidence type="ECO:0000256" key="2">
    <source>
        <dbReference type="ARBA" id="ARBA00022946"/>
    </source>
</evidence>
<keyword evidence="4" id="KW-1185">Reference proteome</keyword>
<reference evidence="3" key="1">
    <citation type="submission" date="2020-11" db="EMBL/GenBank/DDBJ databases">
        <title>Chlorella ohadii genome sequencing and assembly.</title>
        <authorList>
            <person name="Murik O."/>
            <person name="Treves H."/>
            <person name="Kedem I."/>
            <person name="Shotland Y."/>
            <person name="Kaplan A."/>
        </authorList>
    </citation>
    <scope>NUCLEOTIDE SEQUENCE</scope>
    <source>
        <strain evidence="3">1</strain>
    </source>
</reference>
<gene>
    <name evidence="3" type="ORF">COHA_010134</name>
</gene>
<accession>A0AAD5DDF3</accession>
<dbReference type="GO" id="GO:0006952">
    <property type="term" value="P:defense response"/>
    <property type="evidence" value="ECO:0007669"/>
    <property type="project" value="InterPro"/>
</dbReference>
<dbReference type="AlphaFoldDB" id="A0AAD5DDF3"/>
<name>A0AAD5DDF3_9CHLO</name>
<dbReference type="InterPro" id="IPR009044">
    <property type="entry name" value="ssDNA-bd_transcriptional_reg"/>
</dbReference>
<dbReference type="SUPFAM" id="SSF54447">
    <property type="entry name" value="ssDNA-binding transcriptional regulator domain"/>
    <property type="match status" value="1"/>
</dbReference>
<organism evidence="3 4">
    <name type="scientific">Chlorella ohadii</name>
    <dbReference type="NCBI Taxonomy" id="2649997"/>
    <lineage>
        <taxon>Eukaryota</taxon>
        <taxon>Viridiplantae</taxon>
        <taxon>Chlorophyta</taxon>
        <taxon>core chlorophytes</taxon>
        <taxon>Trebouxiophyceae</taxon>
        <taxon>Chlorellales</taxon>
        <taxon>Chlorellaceae</taxon>
        <taxon>Chlorella clade</taxon>
        <taxon>Chlorella</taxon>
    </lineage>
</organism>
<dbReference type="GO" id="GO:0006355">
    <property type="term" value="P:regulation of DNA-templated transcription"/>
    <property type="evidence" value="ECO:0007669"/>
    <property type="project" value="InterPro"/>
</dbReference>
<comment type="similarity">
    <text evidence="1">Belongs to the Whirly family.</text>
</comment>
<dbReference type="Gene3D" id="2.30.31.10">
    <property type="entry name" value="Transcriptional Coactivator Pc4, Chain A"/>
    <property type="match status" value="1"/>
</dbReference>
<dbReference type="EMBL" id="JADXDR010000211">
    <property type="protein sequence ID" value="KAI7835990.1"/>
    <property type="molecule type" value="Genomic_DNA"/>
</dbReference>
<proteinExistence type="inferred from homology"/>
<protein>
    <recommendedName>
        <fullName evidence="5">Whirly transcription factor</fullName>
    </recommendedName>
</protein>
<dbReference type="PANTHER" id="PTHR31745">
    <property type="entry name" value="SINGLE-STRANDED DNA-BINDING PROTEIN WHY2, MITOCHONDRIAL"/>
    <property type="match status" value="1"/>
</dbReference>
<dbReference type="PANTHER" id="PTHR31745:SF1">
    <property type="entry name" value="SINGLE-STRANDED DNA-BINDING PROTEIN WHY2, MITOCHONDRIAL"/>
    <property type="match status" value="1"/>
</dbReference>
<sequence>MAGLQGARQAALAQPVRPAAALLPRLATRHRPLTTAAAAADPADPYWADADKPKVNVYSAYTIYKGSAAMALKVIKPTWQQIGSGLAIEREGTVLLEFAKSTGPRSYAWDQKETFGLSALECASVLENADKHQPMSFVHDPYKGGEGEGRIIKTLRVSPAKEQGWGFNVAVKEGGSDKASIYCSVSDAELRLIKTLLTFLVPRLLGFDEHFQGAPSVLEASQGAAGEAGGAPF</sequence>
<evidence type="ECO:0000313" key="4">
    <source>
        <dbReference type="Proteomes" id="UP001205105"/>
    </source>
</evidence>
<dbReference type="Pfam" id="PF08536">
    <property type="entry name" value="Whirly"/>
    <property type="match status" value="1"/>
</dbReference>
<dbReference type="GO" id="GO:0003697">
    <property type="term" value="F:single-stranded DNA binding"/>
    <property type="evidence" value="ECO:0007669"/>
    <property type="project" value="InterPro"/>
</dbReference>
<keyword evidence="2" id="KW-0809">Transit peptide</keyword>
<evidence type="ECO:0000256" key="1">
    <source>
        <dbReference type="ARBA" id="ARBA00006061"/>
    </source>
</evidence>
<evidence type="ECO:0008006" key="5">
    <source>
        <dbReference type="Google" id="ProtNLM"/>
    </source>
</evidence>